<dbReference type="AlphaFoldDB" id="A0A1Y0C6E7"/>
<evidence type="ECO:0000313" key="2">
    <source>
        <dbReference type="Proteomes" id="UP000195331"/>
    </source>
</evidence>
<dbReference type="RefSeq" id="WP_087078220.1">
    <property type="nucleotide sequence ID" value="NZ_CP020809.1"/>
</dbReference>
<accession>A0A1Y0C6E7</accession>
<organism evidence="1 2">
    <name type="scientific">Mycobacterium dioxanotrophicus</name>
    <dbReference type="NCBI Taxonomy" id="482462"/>
    <lineage>
        <taxon>Bacteria</taxon>
        <taxon>Bacillati</taxon>
        <taxon>Actinomycetota</taxon>
        <taxon>Actinomycetes</taxon>
        <taxon>Mycobacteriales</taxon>
        <taxon>Mycobacteriaceae</taxon>
        <taxon>Mycobacterium</taxon>
    </lineage>
</organism>
<dbReference type="KEGG" id="mdx:BTO20_21650"/>
<sequence length="262" mass="28779">MSDRVAVETPSLYHYLAEPYRAVAEHMAFVGAIPALGLAHAGEGQGRHVLVIPGLLSDDLSTRLMRKTIDLAGYRSHGWRLGRNIGPTRPAIEGILTRLEDLAQRQSGPIPVIGWSLGGLFARELATLRPHLVDRVITMGSPVNAIDKRQSARAELYDLFEAKHLPSYSLDQWRTHHDNPVQPITSIFSKSDGIVQWKAACVDEGPRAENVEVYGSHFGLGANATVVHVILNRLAVSVDDWQPFRAEPLIAHLFPAAFPLAV</sequence>
<protein>
    <submittedName>
        <fullName evidence="1">Alpha/beta hydrolase</fullName>
    </submittedName>
</protein>
<evidence type="ECO:0000313" key="1">
    <source>
        <dbReference type="EMBL" id="ART70793.1"/>
    </source>
</evidence>
<dbReference type="EMBL" id="CP020809">
    <property type="protein sequence ID" value="ART70793.1"/>
    <property type="molecule type" value="Genomic_DNA"/>
</dbReference>
<dbReference type="SUPFAM" id="SSF53474">
    <property type="entry name" value="alpha/beta-Hydrolases"/>
    <property type="match status" value="1"/>
</dbReference>
<proteinExistence type="predicted"/>
<gene>
    <name evidence="1" type="ORF">BTO20_21650</name>
</gene>
<dbReference type="GO" id="GO:0016787">
    <property type="term" value="F:hydrolase activity"/>
    <property type="evidence" value="ECO:0007669"/>
    <property type="project" value="UniProtKB-KW"/>
</dbReference>
<keyword evidence="1" id="KW-0378">Hydrolase</keyword>
<reference evidence="1 2" key="1">
    <citation type="submission" date="2017-04" db="EMBL/GenBank/DDBJ databases">
        <title>Whole Genome Sequence of 1,4-Dioxane Degrading Bacterium Mycobacterium dioxanotrophicus PH-06.</title>
        <authorList>
            <person name="He Y."/>
        </authorList>
    </citation>
    <scope>NUCLEOTIDE SEQUENCE [LARGE SCALE GENOMIC DNA]</scope>
    <source>
        <strain evidence="1 2">PH-06</strain>
    </source>
</reference>
<keyword evidence="2" id="KW-1185">Reference proteome</keyword>
<dbReference type="Proteomes" id="UP000195331">
    <property type="component" value="Chromosome"/>
</dbReference>
<dbReference type="InterPro" id="IPR029058">
    <property type="entry name" value="AB_hydrolase_fold"/>
</dbReference>
<name>A0A1Y0C6E7_9MYCO</name>
<dbReference type="OrthoDB" id="345573at2"/>
<dbReference type="Gene3D" id="3.40.50.1820">
    <property type="entry name" value="alpha/beta hydrolase"/>
    <property type="match status" value="1"/>
</dbReference>